<keyword evidence="4" id="KW-1185">Reference proteome</keyword>
<evidence type="ECO:0000256" key="1">
    <source>
        <dbReference type="SAM" id="SignalP"/>
    </source>
</evidence>
<proteinExistence type="predicted"/>
<dbReference type="SUPFAM" id="SSF49313">
    <property type="entry name" value="Cadherin-like"/>
    <property type="match status" value="1"/>
</dbReference>
<dbReference type="EMBL" id="PSKQ01000008">
    <property type="protein sequence ID" value="MBE8719267.1"/>
    <property type="molecule type" value="Genomic_DNA"/>
</dbReference>
<feature type="chain" id="PRO_5047366974" description="MBG domain-containing protein" evidence="1">
    <location>
        <begin position="23"/>
        <end position="1546"/>
    </location>
</feature>
<feature type="domain" description="MBG" evidence="2">
    <location>
        <begin position="1276"/>
        <end position="1343"/>
    </location>
</feature>
<organism evidence="3 4">
    <name type="scientific">Sphingobacterium pedocola</name>
    <dbReference type="NCBI Taxonomy" id="2082722"/>
    <lineage>
        <taxon>Bacteria</taxon>
        <taxon>Pseudomonadati</taxon>
        <taxon>Bacteroidota</taxon>
        <taxon>Sphingobacteriia</taxon>
        <taxon>Sphingobacteriales</taxon>
        <taxon>Sphingobacteriaceae</taxon>
        <taxon>Sphingobacterium</taxon>
    </lineage>
</organism>
<feature type="non-terminal residue" evidence="3">
    <location>
        <position position="1546"/>
    </location>
</feature>
<accession>A0ABR9T1P1</accession>
<dbReference type="RefSeq" id="WP_196938583.1">
    <property type="nucleotide sequence ID" value="NZ_MU158689.1"/>
</dbReference>
<gene>
    <name evidence="3" type="ORF">C4F40_00800</name>
</gene>
<dbReference type="InterPro" id="IPR015919">
    <property type="entry name" value="Cadherin-like_sf"/>
</dbReference>
<sequence>MKFSSSLLWVCGLIFLSTSALLGQTTVDFNGLINSHGYGKTFGAADGYDGPSPINEEDEAGGFVFIINSTNNSVITAKSEVGYQGSTTLYDNNSAIGGITQWTIKKKDNSNFQFKGIYLKDAGAGGSLSGTVSAYRAGVPVGSSVSVNFDGSLNQTFELNADFDDIDEIRIGGTDLNLYVDQFMAGPPKNTGTAEPAAVSSIVVDGTPNSSASSMSFLVTFTKPVVNVSLDDFNLEPTGNASGNIASVTPISTAVYRVTITEITGEGTLRLDLNSATDIATAIGNIGGTPAFTAGDSHYVGACGLVTFDHGQTDNATSFSANGMNYQMTGNWKVKKNLPATGMGGSPFNLTGTGTGSFVIKSTSNSFRLNSFYAYLSSDINGANPTDTGTVTVVGKLGGISIHILTVSTGFNTNFATDNGYTKFDLGTSAIDELVITLSGGFQYLDLDDISLCPVLNTPPVIGNLNGNAVSWAGVGNIVNLDASADATVADAEFDATNWKGATLTVQRANSPLASDIFGFNQVGYGYTVSGGNLQTAGTTFATFTNTGGVLTITFNMSATNALVRNVLRTIGYRNDTPAGDAIIRFTLSDGTLNTTANVAVRSNTIYITNSTDAAAINLNDGVSFSEAVAIAANMTTGNQSLVFTNDVNGEMTLAGNLSINEDLVINADLASGLVIKGSTITLGAIVSFTNASGNITIASALAGSGVLSKYGAGTLIIQNSIPVSSVSGLVIVLAGTLQLDAVLPCHLAIESGATLTGNGGTVGGTLTVNSGGTLSPGGSSIGSLKINGGLNMATDAMLNVQINGVTAGTGYDQVIVEGTVNLTEEPTLDVMQGYDPDQGDVYLIIVNNSSGAIANAFHLLSEGGSIVAAGNGKVLKASYMGGTGNDFTLTAPINSAPVVTTTSGATAFIEGSDVVSTPVVIDAGITVDDMDNTTLASATVSISANFQIAEDILAFVNDGISMGNIVGNYNSGTGMLSLTSSGASATLAEWQSALASVTYNNSSDDPNIATRQLSFVVHDGMDASTASTKDVSITAVNDTPIISGTPMTSVNQDVAYSFVPTVTDEDSDVFLFSIVNQPSWTSFDSVTGELSGIPTNANVGTTTGIVISVSDGTLSASLPAFDLTVTTTLFTGLSLSDKVFVYDGTEKMLEFEGILPNDASVIYSGNGRTSVGSQTVSAVFSAPGYTPLVLTADLEITPATITGVTFENNSFVYDGTVKSLAISGTLPDGTSVAYTNNSRTDVGTQEVTATITGSNYTELVLTADLTITPATITGITFGDGSFVYDGTAKSLAISGTLPAGASVAYSNNSRTDVGTQGVTATITASNYTELVLTADLTITPATITGVTFDDGSFVYDGTVKSLATSGTLPAGTAVAYTNNTRTDVGAQEVTATITGSNFITLVLTADLTITQATITGITFGDGSFVYDGTVKLLAITGTLPVGTAAAYTNNSRTDVGTHVVTVTISGSNYMELVLTADLEVTPSTITGITFGDGSFVYDGTAKSLAISGTLPVGTAVAYTNNSRKDVGIQLVTATITGSNYTELAL</sequence>
<dbReference type="InterPro" id="IPR043772">
    <property type="entry name" value="MBG_3"/>
</dbReference>
<evidence type="ECO:0000313" key="3">
    <source>
        <dbReference type="EMBL" id="MBE8719267.1"/>
    </source>
</evidence>
<evidence type="ECO:0000313" key="4">
    <source>
        <dbReference type="Proteomes" id="UP000618319"/>
    </source>
</evidence>
<keyword evidence="1" id="KW-0732">Signal</keyword>
<reference evidence="3 4" key="1">
    <citation type="submission" date="2018-02" db="EMBL/GenBank/DDBJ databases">
        <title>Sphingobacterium KA21.</title>
        <authorList>
            <person name="Vasarhelyi B.M."/>
            <person name="Deshmukh S."/>
            <person name="Balint B."/>
            <person name="Kukolya J."/>
        </authorList>
    </citation>
    <scope>NUCLEOTIDE SEQUENCE [LARGE SCALE GENOMIC DNA]</scope>
    <source>
        <strain evidence="3 4">Ka21</strain>
    </source>
</reference>
<dbReference type="InterPro" id="IPR013783">
    <property type="entry name" value="Ig-like_fold"/>
</dbReference>
<protein>
    <recommendedName>
        <fullName evidence="2">MBG domain-containing protein</fullName>
    </recommendedName>
</protein>
<dbReference type="Proteomes" id="UP000618319">
    <property type="component" value="Unassembled WGS sequence"/>
</dbReference>
<evidence type="ECO:0000259" key="2">
    <source>
        <dbReference type="Pfam" id="PF18887"/>
    </source>
</evidence>
<feature type="domain" description="MBG" evidence="2">
    <location>
        <begin position="1205"/>
        <end position="1272"/>
    </location>
</feature>
<dbReference type="Gene3D" id="2.60.40.10">
    <property type="entry name" value="Immunoglobulins"/>
    <property type="match status" value="1"/>
</dbReference>
<feature type="signal peptide" evidence="1">
    <location>
        <begin position="1"/>
        <end position="22"/>
    </location>
</feature>
<name>A0ABR9T1P1_9SPHI</name>
<dbReference type="Pfam" id="PF18887">
    <property type="entry name" value="MBG_3"/>
    <property type="match status" value="2"/>
</dbReference>
<comment type="caution">
    <text evidence="3">The sequence shown here is derived from an EMBL/GenBank/DDBJ whole genome shotgun (WGS) entry which is preliminary data.</text>
</comment>